<dbReference type="STRING" id="1121922.GCA_000428905_03057"/>
<keyword evidence="2" id="KW-1185">Reference proteome</keyword>
<comment type="caution">
    <text evidence="1">The sequence shown here is derived from an EMBL/GenBank/DDBJ whole genome shotgun (WGS) entry which is preliminary data.</text>
</comment>
<organism evidence="1 2">
    <name type="scientific">Brumicola pallidula DSM 14239 = ACAM 615</name>
    <dbReference type="NCBI Taxonomy" id="1121922"/>
    <lineage>
        <taxon>Bacteria</taxon>
        <taxon>Pseudomonadati</taxon>
        <taxon>Pseudomonadota</taxon>
        <taxon>Gammaproteobacteria</taxon>
        <taxon>Alteromonadales</taxon>
        <taxon>Alteromonadaceae</taxon>
        <taxon>Brumicola</taxon>
    </lineage>
</organism>
<dbReference type="EMBL" id="BAEQ01000038">
    <property type="protein sequence ID" value="GAC28970.1"/>
    <property type="molecule type" value="Genomic_DNA"/>
</dbReference>
<protein>
    <submittedName>
        <fullName evidence="1">Uncharacterized protein</fullName>
    </submittedName>
</protein>
<reference evidence="2" key="1">
    <citation type="journal article" date="2014" name="Environ. Microbiol.">
        <title>Comparative genomics of the marine bacterial genus Glaciecola reveals the high degree of genomic diversity and genomic characteristic for cold adaptation.</title>
        <authorList>
            <person name="Qin Q.L."/>
            <person name="Xie B.B."/>
            <person name="Yu Y."/>
            <person name="Shu Y.L."/>
            <person name="Rong J.C."/>
            <person name="Zhang Y.J."/>
            <person name="Zhao D.L."/>
            <person name="Chen X.L."/>
            <person name="Zhang X.Y."/>
            <person name="Chen B."/>
            <person name="Zhou B.C."/>
            <person name="Zhang Y.Z."/>
        </authorList>
    </citation>
    <scope>NUCLEOTIDE SEQUENCE [LARGE SCALE GENOMIC DNA]</scope>
    <source>
        <strain evidence="2">ACAM 615</strain>
    </source>
</reference>
<evidence type="ECO:0000313" key="1">
    <source>
        <dbReference type="EMBL" id="GAC28970.1"/>
    </source>
</evidence>
<accession>K7A0C3</accession>
<dbReference type="Proteomes" id="UP000006251">
    <property type="component" value="Unassembled WGS sequence"/>
</dbReference>
<evidence type="ECO:0000313" key="2">
    <source>
        <dbReference type="Proteomes" id="UP000006251"/>
    </source>
</evidence>
<proteinExistence type="predicted"/>
<dbReference type="AlphaFoldDB" id="K7A0C3"/>
<sequence length="40" mass="4287">MAQGTPKALVISKSGSLTPQYTLDAVARYQADRHPQAISD</sequence>
<name>K7A0C3_9ALTE</name>
<gene>
    <name evidence="1" type="ORF">GPAL_2109</name>
</gene>